<dbReference type="AlphaFoldDB" id="A0AAW1TS83"/>
<sequence length="233" mass="26751">MTEVLLPLDSSVHSDIGDDNISFKILNRDNLPMTISEERIFKPFDSESQKRKPNGIVYPTRRIDLGNQQLNQQKHLAKSNGHLDVNYKMTNDLNFSASHGNLYKITKQKSPDDFTKNLDARLRKLQTDKKKTEQNHLKKPFITTVKKGVFLEPPEISPPVSKTSRTEEELFEENKYSRKQLYAYVSKPMVLSRSPPQHVHRSRCEAAAFAAGLPYNKDASAEDTTNVHKQREK</sequence>
<reference evidence="1 2" key="1">
    <citation type="submission" date="2023-03" db="EMBL/GenBank/DDBJ databases">
        <title>Genome insight into feeding habits of ladybird beetles.</title>
        <authorList>
            <person name="Li H.-S."/>
            <person name="Huang Y.-H."/>
            <person name="Pang H."/>
        </authorList>
    </citation>
    <scope>NUCLEOTIDE SEQUENCE [LARGE SCALE GENOMIC DNA]</scope>
    <source>
        <strain evidence="1">SYSU_2023b</strain>
        <tissue evidence="1">Whole body</tissue>
    </source>
</reference>
<dbReference type="EMBL" id="JARQZJ010000003">
    <property type="protein sequence ID" value="KAK9870631.1"/>
    <property type="molecule type" value="Genomic_DNA"/>
</dbReference>
<name>A0AAW1TS83_9CUCU</name>
<keyword evidence="2" id="KW-1185">Reference proteome</keyword>
<organism evidence="1 2">
    <name type="scientific">Henosepilachna vigintioctopunctata</name>
    <dbReference type="NCBI Taxonomy" id="420089"/>
    <lineage>
        <taxon>Eukaryota</taxon>
        <taxon>Metazoa</taxon>
        <taxon>Ecdysozoa</taxon>
        <taxon>Arthropoda</taxon>
        <taxon>Hexapoda</taxon>
        <taxon>Insecta</taxon>
        <taxon>Pterygota</taxon>
        <taxon>Neoptera</taxon>
        <taxon>Endopterygota</taxon>
        <taxon>Coleoptera</taxon>
        <taxon>Polyphaga</taxon>
        <taxon>Cucujiformia</taxon>
        <taxon>Coccinelloidea</taxon>
        <taxon>Coccinellidae</taxon>
        <taxon>Epilachninae</taxon>
        <taxon>Epilachnini</taxon>
        <taxon>Henosepilachna</taxon>
    </lineage>
</organism>
<evidence type="ECO:0000313" key="2">
    <source>
        <dbReference type="Proteomes" id="UP001431783"/>
    </source>
</evidence>
<comment type="caution">
    <text evidence="1">The sequence shown here is derived from an EMBL/GenBank/DDBJ whole genome shotgun (WGS) entry which is preliminary data.</text>
</comment>
<evidence type="ECO:0000313" key="1">
    <source>
        <dbReference type="EMBL" id="KAK9870631.1"/>
    </source>
</evidence>
<proteinExistence type="predicted"/>
<gene>
    <name evidence="1" type="ORF">WA026_008193</name>
</gene>
<dbReference type="Proteomes" id="UP001431783">
    <property type="component" value="Unassembled WGS sequence"/>
</dbReference>
<accession>A0AAW1TS83</accession>
<protein>
    <submittedName>
        <fullName evidence="1">Uncharacterized protein</fullName>
    </submittedName>
</protein>